<dbReference type="AlphaFoldDB" id="A0A1K2IQQ8"/>
<proteinExistence type="predicted"/>
<dbReference type="EMBL" id="FPKV01000005">
    <property type="protein sequence ID" value="SFZ94695.1"/>
    <property type="molecule type" value="Genomic_DNA"/>
</dbReference>
<reference evidence="1 2" key="1">
    <citation type="submission" date="2016-10" db="EMBL/GenBank/DDBJ databases">
        <authorList>
            <person name="de Groot N.N."/>
        </authorList>
    </citation>
    <scope>NUCLEOTIDE SEQUENCE [LARGE SCALE GENOMIC DNA]</scope>
    <source>
        <strain evidence="1 2">DSM 18180</strain>
    </source>
</reference>
<keyword evidence="2" id="KW-1185">Reference proteome</keyword>
<gene>
    <name evidence="1" type="ORF">SAMN05428642_1051</name>
</gene>
<name>A0A1K2IQQ8_9FLAO</name>
<organism evidence="1 2">
    <name type="scientific">Flaviramulus basaltis</name>
    <dbReference type="NCBI Taxonomy" id="369401"/>
    <lineage>
        <taxon>Bacteria</taxon>
        <taxon>Pseudomonadati</taxon>
        <taxon>Bacteroidota</taxon>
        <taxon>Flavobacteriia</taxon>
        <taxon>Flavobacteriales</taxon>
        <taxon>Flavobacteriaceae</taxon>
        <taxon>Flaviramulus</taxon>
    </lineage>
</organism>
<sequence>MIPELGISKYSVIYVNGTEFRVSGTYKTTEIIDKELGLKFNRTLEFDTILKAKNGRYIDIGANDKKVIIVQKKKTKIVE</sequence>
<evidence type="ECO:0000313" key="1">
    <source>
        <dbReference type="EMBL" id="SFZ94695.1"/>
    </source>
</evidence>
<protein>
    <submittedName>
        <fullName evidence="1">Uncharacterized protein</fullName>
    </submittedName>
</protein>
<accession>A0A1K2IQQ8</accession>
<evidence type="ECO:0000313" key="2">
    <source>
        <dbReference type="Proteomes" id="UP000182544"/>
    </source>
</evidence>
<dbReference type="Proteomes" id="UP000182544">
    <property type="component" value="Unassembled WGS sequence"/>
</dbReference>